<sequence length="160" mass="18436">MLRNLLGQYISNVLGGKDMYACIHITIHFMYIHTTTRYVCIHNCTIVPTPELASRLDVKTYLGRPWKKFSRTIIMESYLDGFIDREGWSKFDDKSDLSSLYYAEYNNRGKGAFTNGRVKWPGYHILKNSNDVKHFTVDKFINGSEWLPALDVPYIGGLIG</sequence>
<reference evidence="5 6" key="1">
    <citation type="submission" date="2021-02" db="EMBL/GenBank/DDBJ databases">
        <title>Plant Genome Project.</title>
        <authorList>
            <person name="Zhang R.-G."/>
        </authorList>
    </citation>
    <scope>NUCLEOTIDE SEQUENCE [LARGE SCALE GENOMIC DNA]</scope>
    <source>
        <tissue evidence="5">Leaves</tissue>
    </source>
</reference>
<evidence type="ECO:0000313" key="6">
    <source>
        <dbReference type="Proteomes" id="UP000827721"/>
    </source>
</evidence>
<dbReference type="InterPro" id="IPR011050">
    <property type="entry name" value="Pectin_lyase_fold/virulence"/>
</dbReference>
<comment type="caution">
    <text evidence="5">The sequence shown here is derived from an EMBL/GenBank/DDBJ whole genome shotgun (WGS) entry which is preliminary data.</text>
</comment>
<dbReference type="PANTHER" id="PTHR31707">
    <property type="entry name" value="PECTINESTERASE"/>
    <property type="match status" value="1"/>
</dbReference>
<name>A0ABQ8IDG9_9ROSI</name>
<dbReference type="Pfam" id="PF01095">
    <property type="entry name" value="Pectinesterase"/>
    <property type="match status" value="1"/>
</dbReference>
<evidence type="ECO:0000256" key="1">
    <source>
        <dbReference type="ARBA" id="ARBA00005184"/>
    </source>
</evidence>
<evidence type="ECO:0000313" key="5">
    <source>
        <dbReference type="EMBL" id="KAH7574693.1"/>
    </source>
</evidence>
<comment type="pathway">
    <text evidence="1">Glycan metabolism; pectin degradation; 2-dehydro-3-deoxy-D-gluconate from pectin: step 1/5.</text>
</comment>
<feature type="domain" description="Pectinesterase catalytic" evidence="4">
    <location>
        <begin position="39"/>
        <end position="143"/>
    </location>
</feature>
<protein>
    <recommendedName>
        <fullName evidence="4">Pectinesterase catalytic domain-containing protein</fullName>
    </recommendedName>
</protein>
<dbReference type="Gene3D" id="2.160.20.10">
    <property type="entry name" value="Single-stranded right-handed beta-helix, Pectin lyase-like"/>
    <property type="match status" value="1"/>
</dbReference>
<dbReference type="InterPro" id="IPR000070">
    <property type="entry name" value="Pectinesterase_cat"/>
</dbReference>
<dbReference type="Proteomes" id="UP000827721">
    <property type="component" value="Unassembled WGS sequence"/>
</dbReference>
<keyword evidence="3" id="KW-0063">Aspartyl esterase</keyword>
<organism evidence="5 6">
    <name type="scientific">Xanthoceras sorbifolium</name>
    <dbReference type="NCBI Taxonomy" id="99658"/>
    <lineage>
        <taxon>Eukaryota</taxon>
        <taxon>Viridiplantae</taxon>
        <taxon>Streptophyta</taxon>
        <taxon>Embryophyta</taxon>
        <taxon>Tracheophyta</taxon>
        <taxon>Spermatophyta</taxon>
        <taxon>Magnoliopsida</taxon>
        <taxon>eudicotyledons</taxon>
        <taxon>Gunneridae</taxon>
        <taxon>Pentapetalae</taxon>
        <taxon>rosids</taxon>
        <taxon>malvids</taxon>
        <taxon>Sapindales</taxon>
        <taxon>Sapindaceae</taxon>
        <taxon>Xanthoceroideae</taxon>
        <taxon>Xanthoceras</taxon>
    </lineage>
</organism>
<gene>
    <name evidence="5" type="ORF">JRO89_XS03G0331600</name>
</gene>
<dbReference type="EMBL" id="JAFEMO010000003">
    <property type="protein sequence ID" value="KAH7574693.1"/>
    <property type="molecule type" value="Genomic_DNA"/>
</dbReference>
<keyword evidence="2" id="KW-0378">Hydrolase</keyword>
<evidence type="ECO:0000256" key="3">
    <source>
        <dbReference type="ARBA" id="ARBA00023085"/>
    </source>
</evidence>
<keyword evidence="6" id="KW-1185">Reference proteome</keyword>
<proteinExistence type="predicted"/>
<dbReference type="SUPFAM" id="SSF51126">
    <property type="entry name" value="Pectin lyase-like"/>
    <property type="match status" value="1"/>
</dbReference>
<evidence type="ECO:0000256" key="2">
    <source>
        <dbReference type="ARBA" id="ARBA00022801"/>
    </source>
</evidence>
<accession>A0ABQ8IDG9</accession>
<dbReference type="InterPro" id="IPR012334">
    <property type="entry name" value="Pectin_lyas_fold"/>
</dbReference>
<evidence type="ECO:0000259" key="4">
    <source>
        <dbReference type="Pfam" id="PF01095"/>
    </source>
</evidence>